<evidence type="ECO:0000313" key="3">
    <source>
        <dbReference type="EMBL" id="SVC97294.1"/>
    </source>
</evidence>
<dbReference type="Pfam" id="PF02685">
    <property type="entry name" value="Glucokinase"/>
    <property type="match status" value="1"/>
</dbReference>
<dbReference type="GO" id="GO:0005536">
    <property type="term" value="F:D-glucose binding"/>
    <property type="evidence" value="ECO:0007669"/>
    <property type="project" value="InterPro"/>
</dbReference>
<dbReference type="GO" id="GO:0005524">
    <property type="term" value="F:ATP binding"/>
    <property type="evidence" value="ECO:0007669"/>
    <property type="project" value="InterPro"/>
</dbReference>
<dbReference type="GO" id="GO:0006096">
    <property type="term" value="P:glycolytic process"/>
    <property type="evidence" value="ECO:0007669"/>
    <property type="project" value="InterPro"/>
</dbReference>
<evidence type="ECO:0000256" key="2">
    <source>
        <dbReference type="ARBA" id="ARBA00022777"/>
    </source>
</evidence>
<dbReference type="Gene3D" id="3.30.420.40">
    <property type="match status" value="1"/>
</dbReference>
<dbReference type="InterPro" id="IPR043129">
    <property type="entry name" value="ATPase_NBD"/>
</dbReference>
<dbReference type="SUPFAM" id="SSF53067">
    <property type="entry name" value="Actin-like ATPase domain"/>
    <property type="match status" value="1"/>
</dbReference>
<proteinExistence type="predicted"/>
<accession>A0A382RHV6</accession>
<gene>
    <name evidence="3" type="ORF">METZ01_LOCUS350148</name>
</gene>
<dbReference type="EMBL" id="UINC01121849">
    <property type="protein sequence ID" value="SVC97294.1"/>
    <property type="molecule type" value="Genomic_DNA"/>
</dbReference>
<organism evidence="3">
    <name type="scientific">marine metagenome</name>
    <dbReference type="NCBI Taxonomy" id="408172"/>
    <lineage>
        <taxon>unclassified sequences</taxon>
        <taxon>metagenomes</taxon>
        <taxon>ecological metagenomes</taxon>
    </lineage>
</organism>
<protein>
    <recommendedName>
        <fullName evidence="4">Glucokinase</fullName>
    </recommendedName>
</protein>
<dbReference type="GO" id="GO:0004340">
    <property type="term" value="F:glucokinase activity"/>
    <property type="evidence" value="ECO:0007669"/>
    <property type="project" value="InterPro"/>
</dbReference>
<name>A0A382RHV6_9ZZZZ</name>
<dbReference type="PANTHER" id="PTHR47363">
    <property type="entry name" value="GLUCOKINASE"/>
    <property type="match status" value="1"/>
</dbReference>
<dbReference type="Gene3D" id="3.40.367.20">
    <property type="match status" value="1"/>
</dbReference>
<keyword evidence="1" id="KW-0808">Transferase</keyword>
<keyword evidence="2" id="KW-0418">Kinase</keyword>
<dbReference type="CDD" id="cd24008">
    <property type="entry name" value="ASKHA_NBD_GLK"/>
    <property type="match status" value="1"/>
</dbReference>
<sequence length="224" mass="24264">PEKQGTLAVIAPGTGLGEAFLLWEREGYRTCISEGGHAGFSSSRPIEAELAHYVQEIEGYASAESVCSGMGLPTIYKCLKEGGHAEEPARLREQLATAEDHTTVLVQAALSPAPCELIDLTFTVFTSILGSQAGNLALTVVATGGVFLAGGIPPRIIPMLNREQSTFRRTFCNRGVMTEVMERIPVHVVTHPHVGLLGAYWTYQVRTSQMFLQEKCKPVFDAKS</sequence>
<dbReference type="AlphaFoldDB" id="A0A382RHV6"/>
<evidence type="ECO:0000256" key="1">
    <source>
        <dbReference type="ARBA" id="ARBA00022679"/>
    </source>
</evidence>
<dbReference type="InterPro" id="IPR003836">
    <property type="entry name" value="Glucokinase"/>
</dbReference>
<evidence type="ECO:0008006" key="4">
    <source>
        <dbReference type="Google" id="ProtNLM"/>
    </source>
</evidence>
<reference evidence="3" key="1">
    <citation type="submission" date="2018-05" db="EMBL/GenBank/DDBJ databases">
        <authorList>
            <person name="Lanie J.A."/>
            <person name="Ng W.-L."/>
            <person name="Kazmierczak K.M."/>
            <person name="Andrzejewski T.M."/>
            <person name="Davidsen T.M."/>
            <person name="Wayne K.J."/>
            <person name="Tettelin H."/>
            <person name="Glass J.I."/>
            <person name="Rusch D."/>
            <person name="Podicherti R."/>
            <person name="Tsui H.-C.T."/>
            <person name="Winkler M.E."/>
        </authorList>
    </citation>
    <scope>NUCLEOTIDE SEQUENCE</scope>
</reference>
<dbReference type="PANTHER" id="PTHR47363:SF1">
    <property type="entry name" value="GLUCOKINASE"/>
    <property type="match status" value="1"/>
</dbReference>
<feature type="non-terminal residue" evidence="3">
    <location>
        <position position="1"/>
    </location>
</feature>